<dbReference type="PANTHER" id="PTHR46796">
    <property type="entry name" value="HTH-TYPE TRANSCRIPTIONAL ACTIVATOR RHAS-RELATED"/>
    <property type="match status" value="1"/>
</dbReference>
<keyword evidence="3" id="KW-0804">Transcription</keyword>
<dbReference type="Pfam" id="PF01965">
    <property type="entry name" value="DJ-1_PfpI"/>
    <property type="match status" value="1"/>
</dbReference>
<evidence type="ECO:0000256" key="3">
    <source>
        <dbReference type="ARBA" id="ARBA00023163"/>
    </source>
</evidence>
<proteinExistence type="predicted"/>
<keyword evidence="2" id="KW-0238">DNA-binding</keyword>
<dbReference type="RefSeq" id="WP_259971086.1">
    <property type="nucleotide sequence ID" value="NZ_CP081070.1"/>
</dbReference>
<dbReference type="Proteomes" id="UP001058713">
    <property type="component" value="Chromosome"/>
</dbReference>
<dbReference type="PROSITE" id="PS01124">
    <property type="entry name" value="HTH_ARAC_FAMILY_2"/>
    <property type="match status" value="1"/>
</dbReference>
<evidence type="ECO:0000259" key="4">
    <source>
        <dbReference type="PROSITE" id="PS01124"/>
    </source>
</evidence>
<dbReference type="InterPro" id="IPR029062">
    <property type="entry name" value="Class_I_gatase-like"/>
</dbReference>
<evidence type="ECO:0000313" key="6">
    <source>
        <dbReference type="Proteomes" id="UP001058713"/>
    </source>
</evidence>
<evidence type="ECO:0000313" key="5">
    <source>
        <dbReference type="EMBL" id="UWQ53456.1"/>
    </source>
</evidence>
<dbReference type="PROSITE" id="PS00041">
    <property type="entry name" value="HTH_ARAC_FAMILY_1"/>
    <property type="match status" value="1"/>
</dbReference>
<dbReference type="Gene3D" id="3.40.50.880">
    <property type="match status" value="1"/>
</dbReference>
<dbReference type="GO" id="GO:0043565">
    <property type="term" value="F:sequence-specific DNA binding"/>
    <property type="evidence" value="ECO:0007669"/>
    <property type="project" value="InterPro"/>
</dbReference>
<name>A0A9Q9HFQ5_LEICA</name>
<reference evidence="5" key="1">
    <citation type="submission" date="2021-08" db="EMBL/GenBank/DDBJ databases">
        <authorList>
            <person name="Nwanade C."/>
            <person name="Wang M."/>
            <person name="Masoudi A."/>
            <person name="Yu Z."/>
            <person name="Liu J."/>
        </authorList>
    </citation>
    <scope>NUCLEOTIDE SEQUENCE</scope>
    <source>
        <strain evidence="5">S122</strain>
    </source>
</reference>
<evidence type="ECO:0000256" key="2">
    <source>
        <dbReference type="ARBA" id="ARBA00023125"/>
    </source>
</evidence>
<dbReference type="Pfam" id="PF12833">
    <property type="entry name" value="HTH_18"/>
    <property type="match status" value="1"/>
</dbReference>
<feature type="domain" description="HTH araC/xylS-type" evidence="4">
    <location>
        <begin position="228"/>
        <end position="326"/>
    </location>
</feature>
<protein>
    <submittedName>
        <fullName evidence="5">GlxA family transcriptional regulator</fullName>
    </submittedName>
</protein>
<dbReference type="SUPFAM" id="SSF46689">
    <property type="entry name" value="Homeodomain-like"/>
    <property type="match status" value="2"/>
</dbReference>
<dbReference type="InterPro" id="IPR002818">
    <property type="entry name" value="DJ-1/PfpI"/>
</dbReference>
<dbReference type="GO" id="GO:0003700">
    <property type="term" value="F:DNA-binding transcription factor activity"/>
    <property type="evidence" value="ECO:0007669"/>
    <property type="project" value="InterPro"/>
</dbReference>
<organism evidence="5 6">
    <name type="scientific">Leisingera caerulea</name>
    <name type="common">Phaeobacter caeruleus</name>
    <dbReference type="NCBI Taxonomy" id="506591"/>
    <lineage>
        <taxon>Bacteria</taxon>
        <taxon>Pseudomonadati</taxon>
        <taxon>Pseudomonadota</taxon>
        <taxon>Alphaproteobacteria</taxon>
        <taxon>Rhodobacterales</taxon>
        <taxon>Roseobacteraceae</taxon>
        <taxon>Leisingera</taxon>
    </lineage>
</organism>
<keyword evidence="1" id="KW-0805">Transcription regulation</keyword>
<dbReference type="InterPro" id="IPR018060">
    <property type="entry name" value="HTH_AraC"/>
</dbReference>
<dbReference type="KEGG" id="lcae:K3721_15945"/>
<dbReference type="CDD" id="cd03136">
    <property type="entry name" value="GATase1_AraC_ArgR_like"/>
    <property type="match status" value="1"/>
</dbReference>
<dbReference type="AlphaFoldDB" id="A0A9Q9HFQ5"/>
<dbReference type="InterPro" id="IPR009057">
    <property type="entry name" value="Homeodomain-like_sf"/>
</dbReference>
<dbReference type="InterPro" id="IPR018062">
    <property type="entry name" value="HTH_AraC-typ_CS"/>
</dbReference>
<dbReference type="Gene3D" id="1.10.10.60">
    <property type="entry name" value="Homeodomain-like"/>
    <property type="match status" value="1"/>
</dbReference>
<dbReference type="SMART" id="SM00342">
    <property type="entry name" value="HTH_ARAC"/>
    <property type="match status" value="1"/>
</dbReference>
<dbReference type="InterPro" id="IPR050204">
    <property type="entry name" value="AraC_XylS_family_regulators"/>
</dbReference>
<sequence>MTIHSNNFGPAPRTRIGFLLFPGFPMACLTSAIEPLRAANEIAGRQVFSWSLATEIGEDTAASAGVLFPADASLAETEGLDCLFLLSGPEAEFADPVSGPGRLRYLARHGVTLGAVSGGVFPLARSGVLAGRRCAVHWCYRSAFEAAFPNCTAVDRLIVRDGCLHTVSGATAMFDLSLELIGCALGADAMNEVACLFQHPVIRNGSARQKVPVLQSDRTVDQMPPAVKEAMSIFSENFGTPVCIRDVARMAGISPRQLERSFRAATGLSPGEYYRRQRLEAARQMVLYSWEPVSGIANAVGYASSSTLTLHYRKFYGVTPVQDRKRAFLPAGGMTSRQKGSDTLTEIRKI</sequence>
<gene>
    <name evidence="5" type="ORF">K3721_15945</name>
</gene>
<dbReference type="EMBL" id="CP081070">
    <property type="protein sequence ID" value="UWQ53456.1"/>
    <property type="molecule type" value="Genomic_DNA"/>
</dbReference>
<evidence type="ECO:0000256" key="1">
    <source>
        <dbReference type="ARBA" id="ARBA00023015"/>
    </source>
</evidence>
<accession>A0A9Q9HFQ5</accession>
<dbReference type="SUPFAM" id="SSF52317">
    <property type="entry name" value="Class I glutamine amidotransferase-like"/>
    <property type="match status" value="1"/>
</dbReference>
<dbReference type="PANTHER" id="PTHR46796:SF12">
    <property type="entry name" value="HTH-TYPE DNA-BINDING TRANSCRIPTIONAL ACTIVATOR EUTR"/>
    <property type="match status" value="1"/>
</dbReference>